<gene>
    <name evidence="2" type="ORF">IRJ16_20740</name>
</gene>
<evidence type="ECO:0000313" key="2">
    <source>
        <dbReference type="EMBL" id="MBE9664321.1"/>
    </source>
</evidence>
<dbReference type="AlphaFoldDB" id="A0A929L6Y5"/>
<sequence>MKTLINLYLVLFTAPVFAQETMEVMSKFDKEHMEVFRVLKRDVKTREGLYQMRYKKKTAVASGVYRNDKRTGVWHFYDSKGKILQNFDYDKNQVTFEAPEAVSPIMHFNYRIDEKFTEKDSVIRPIKIGGRYYGYLPILKLFKRPADIGMDGSLQIPAIVELLISPGGNLADYVIHIDGLDLNVNLNLLTADEKRFVPATKNGQPIQSTIIIPCKMTMGGKLISLSDMQKWEVTETN</sequence>
<name>A0A929L6Y5_9SPHI</name>
<feature type="chain" id="PRO_5037779854" description="MORN repeat protein" evidence="1">
    <location>
        <begin position="19"/>
        <end position="237"/>
    </location>
</feature>
<protein>
    <recommendedName>
        <fullName evidence="4">MORN repeat protein</fullName>
    </recommendedName>
</protein>
<evidence type="ECO:0000313" key="3">
    <source>
        <dbReference type="Proteomes" id="UP000622475"/>
    </source>
</evidence>
<accession>A0A929L6Y5</accession>
<reference evidence="2" key="1">
    <citation type="submission" date="2020-10" db="EMBL/GenBank/DDBJ databases">
        <title>Mucilaginibacter mali sp. nov., isolated from rhizosphere soil of apple orchard.</title>
        <authorList>
            <person name="Lee J.-S."/>
            <person name="Kim H.S."/>
            <person name="Kim J.-S."/>
        </authorList>
    </citation>
    <scope>NUCLEOTIDE SEQUENCE</scope>
    <source>
        <strain evidence="2">KCTC 22746</strain>
    </source>
</reference>
<dbReference type="SUPFAM" id="SSF82185">
    <property type="entry name" value="Histone H3 K4-specific methyltransferase SET7/9 N-terminal domain"/>
    <property type="match status" value="1"/>
</dbReference>
<dbReference type="Proteomes" id="UP000622475">
    <property type="component" value="Unassembled WGS sequence"/>
</dbReference>
<feature type="signal peptide" evidence="1">
    <location>
        <begin position="1"/>
        <end position="18"/>
    </location>
</feature>
<dbReference type="EMBL" id="JADFFL010000011">
    <property type="protein sequence ID" value="MBE9664321.1"/>
    <property type="molecule type" value="Genomic_DNA"/>
</dbReference>
<comment type="caution">
    <text evidence="2">The sequence shown here is derived from an EMBL/GenBank/DDBJ whole genome shotgun (WGS) entry which is preliminary data.</text>
</comment>
<keyword evidence="1" id="KW-0732">Signal</keyword>
<keyword evidence="3" id="KW-1185">Reference proteome</keyword>
<proteinExistence type="predicted"/>
<evidence type="ECO:0008006" key="4">
    <source>
        <dbReference type="Google" id="ProtNLM"/>
    </source>
</evidence>
<organism evidence="2 3">
    <name type="scientific">Mucilaginibacter myungsuensis</name>
    <dbReference type="NCBI Taxonomy" id="649104"/>
    <lineage>
        <taxon>Bacteria</taxon>
        <taxon>Pseudomonadati</taxon>
        <taxon>Bacteroidota</taxon>
        <taxon>Sphingobacteriia</taxon>
        <taxon>Sphingobacteriales</taxon>
        <taxon>Sphingobacteriaceae</taxon>
        <taxon>Mucilaginibacter</taxon>
    </lineage>
</organism>
<evidence type="ECO:0000256" key="1">
    <source>
        <dbReference type="SAM" id="SignalP"/>
    </source>
</evidence>
<dbReference type="RefSeq" id="WP_194113573.1">
    <property type="nucleotide sequence ID" value="NZ_JADFFL010000011.1"/>
</dbReference>